<dbReference type="EMBL" id="SNRW01035036">
    <property type="protein sequence ID" value="KAA6355181.1"/>
    <property type="molecule type" value="Genomic_DNA"/>
</dbReference>
<evidence type="ECO:0000313" key="2">
    <source>
        <dbReference type="EMBL" id="KAA6355181.1"/>
    </source>
</evidence>
<protein>
    <submittedName>
        <fullName evidence="2">Uncharacterized protein</fullName>
    </submittedName>
</protein>
<name>A0A5J4TBW8_9EUKA</name>
<gene>
    <name evidence="2" type="ORF">EZS28_049292</name>
</gene>
<evidence type="ECO:0000256" key="1">
    <source>
        <dbReference type="SAM" id="MobiDB-lite"/>
    </source>
</evidence>
<reference evidence="2 3" key="1">
    <citation type="submission" date="2019-03" db="EMBL/GenBank/DDBJ databases">
        <title>Single cell metagenomics reveals metabolic interactions within the superorganism composed of flagellate Streblomastix strix and complex community of Bacteroidetes bacteria on its surface.</title>
        <authorList>
            <person name="Treitli S.C."/>
            <person name="Kolisko M."/>
            <person name="Husnik F."/>
            <person name="Keeling P."/>
            <person name="Hampl V."/>
        </authorList>
    </citation>
    <scope>NUCLEOTIDE SEQUENCE [LARGE SCALE GENOMIC DNA]</scope>
    <source>
        <strain evidence="2">ST1C</strain>
    </source>
</reference>
<feature type="region of interest" description="Disordered" evidence="1">
    <location>
        <begin position="13"/>
        <end position="39"/>
    </location>
</feature>
<dbReference type="AlphaFoldDB" id="A0A5J4TBW8"/>
<evidence type="ECO:0000313" key="3">
    <source>
        <dbReference type="Proteomes" id="UP000324800"/>
    </source>
</evidence>
<dbReference type="Proteomes" id="UP000324800">
    <property type="component" value="Unassembled WGS sequence"/>
</dbReference>
<accession>A0A5J4TBW8</accession>
<comment type="caution">
    <text evidence="2">The sequence shown here is derived from an EMBL/GenBank/DDBJ whole genome shotgun (WGS) entry which is preliminary data.</text>
</comment>
<proteinExistence type="predicted"/>
<feature type="non-terminal residue" evidence="2">
    <location>
        <position position="53"/>
    </location>
</feature>
<organism evidence="2 3">
    <name type="scientific">Streblomastix strix</name>
    <dbReference type="NCBI Taxonomy" id="222440"/>
    <lineage>
        <taxon>Eukaryota</taxon>
        <taxon>Metamonada</taxon>
        <taxon>Preaxostyla</taxon>
        <taxon>Oxymonadida</taxon>
        <taxon>Streblomastigidae</taxon>
        <taxon>Streblomastix</taxon>
    </lineage>
</organism>
<sequence>MAGSMTVSMIRFWGCQPNHPEPDLSTQPRKNDPKQKKLENTSLRFRNYLIIIQ</sequence>
<feature type="compositionally biased region" description="Basic and acidic residues" evidence="1">
    <location>
        <begin position="29"/>
        <end position="39"/>
    </location>
</feature>